<evidence type="ECO:0000313" key="1">
    <source>
        <dbReference type="EMBL" id="KAI4379786.1"/>
    </source>
</evidence>
<evidence type="ECO:0000313" key="2">
    <source>
        <dbReference type="Proteomes" id="UP001057402"/>
    </source>
</evidence>
<dbReference type="Proteomes" id="UP001057402">
    <property type="component" value="Chromosome 3"/>
</dbReference>
<comment type="caution">
    <text evidence="1">The sequence shown here is derived from an EMBL/GenBank/DDBJ whole genome shotgun (WGS) entry which is preliminary data.</text>
</comment>
<reference evidence="2" key="1">
    <citation type="journal article" date="2023" name="Front. Plant Sci.">
        <title>Chromosomal-level genome assembly of Melastoma candidum provides insights into trichome evolution.</title>
        <authorList>
            <person name="Zhong Y."/>
            <person name="Wu W."/>
            <person name="Sun C."/>
            <person name="Zou P."/>
            <person name="Liu Y."/>
            <person name="Dai S."/>
            <person name="Zhou R."/>
        </authorList>
    </citation>
    <scope>NUCLEOTIDE SEQUENCE [LARGE SCALE GENOMIC DNA]</scope>
</reference>
<dbReference type="EMBL" id="CM042882">
    <property type="protein sequence ID" value="KAI4379786.1"/>
    <property type="molecule type" value="Genomic_DNA"/>
</dbReference>
<proteinExistence type="predicted"/>
<name>A0ACB9RL21_9MYRT</name>
<protein>
    <submittedName>
        <fullName evidence="1">Uncharacterized protein</fullName>
    </submittedName>
</protein>
<keyword evidence="2" id="KW-1185">Reference proteome</keyword>
<sequence length="330" mass="36078">MGRLGKTPSTSTTPATELDQPDHLPQAPPPTTASDVVTSCDPPGNNASDSVSPIDVPPERNNQEQLPLPPLQHPEEKDRTSEIVEVVEFPPRTSITVEARLPLDPDKQMVVYVPPGDNMIPPTGGRPLNGQEEVVMFPPQKPAKPVHVQPNVIIPGENVLNAANAGNQQQKQPPQNQKAGTMPPVILVPFIGVPWHSGLFDCCQQPTNAIITMIAPCVTFGQITEILDNGSTSCLTGTFLYIFLFLVLCHWNIGVSYRRRMRNAFQIAETPVTDRIAHVMFPCCALCQEFRELQYRGLDPFLGYKGVIAGILHGQNQPNVPPPNQSMTRG</sequence>
<gene>
    <name evidence="1" type="ORF">MLD38_006038</name>
</gene>
<accession>A0ACB9RL21</accession>
<organism evidence="1 2">
    <name type="scientific">Melastoma candidum</name>
    <dbReference type="NCBI Taxonomy" id="119954"/>
    <lineage>
        <taxon>Eukaryota</taxon>
        <taxon>Viridiplantae</taxon>
        <taxon>Streptophyta</taxon>
        <taxon>Embryophyta</taxon>
        <taxon>Tracheophyta</taxon>
        <taxon>Spermatophyta</taxon>
        <taxon>Magnoliopsida</taxon>
        <taxon>eudicotyledons</taxon>
        <taxon>Gunneridae</taxon>
        <taxon>Pentapetalae</taxon>
        <taxon>rosids</taxon>
        <taxon>malvids</taxon>
        <taxon>Myrtales</taxon>
        <taxon>Melastomataceae</taxon>
        <taxon>Melastomatoideae</taxon>
        <taxon>Melastomateae</taxon>
        <taxon>Melastoma</taxon>
    </lineage>
</organism>